<gene>
    <name evidence="1" type="ORF">EVAR_55714_1</name>
</gene>
<dbReference type="Proteomes" id="UP000299102">
    <property type="component" value="Unassembled WGS sequence"/>
</dbReference>
<sequence>MYRNRIYDGGRNDDREGQGRWRGVIDDTVAMSCTPLSLCMRLQQLKAHFKDRNGQHKEDNFSSAKWCYLKITGYFQLSLSSTSSSSISSSSMVVGVCNFYD</sequence>
<dbReference type="EMBL" id="BGZK01001525">
    <property type="protein sequence ID" value="GBP81701.1"/>
    <property type="molecule type" value="Genomic_DNA"/>
</dbReference>
<evidence type="ECO:0000313" key="1">
    <source>
        <dbReference type="EMBL" id="GBP81701.1"/>
    </source>
</evidence>
<keyword evidence="2" id="KW-1185">Reference proteome</keyword>
<comment type="caution">
    <text evidence="1">The sequence shown here is derived from an EMBL/GenBank/DDBJ whole genome shotgun (WGS) entry which is preliminary data.</text>
</comment>
<reference evidence="1 2" key="1">
    <citation type="journal article" date="2019" name="Commun. Biol.">
        <title>The bagworm genome reveals a unique fibroin gene that provides high tensile strength.</title>
        <authorList>
            <person name="Kono N."/>
            <person name="Nakamura H."/>
            <person name="Ohtoshi R."/>
            <person name="Tomita M."/>
            <person name="Numata K."/>
            <person name="Arakawa K."/>
        </authorList>
    </citation>
    <scope>NUCLEOTIDE SEQUENCE [LARGE SCALE GENOMIC DNA]</scope>
</reference>
<name>A0A4C1YYZ6_EUMVA</name>
<dbReference type="AlphaFoldDB" id="A0A4C1YYZ6"/>
<organism evidence="1 2">
    <name type="scientific">Eumeta variegata</name>
    <name type="common">Bagworm moth</name>
    <name type="synonym">Eumeta japonica</name>
    <dbReference type="NCBI Taxonomy" id="151549"/>
    <lineage>
        <taxon>Eukaryota</taxon>
        <taxon>Metazoa</taxon>
        <taxon>Ecdysozoa</taxon>
        <taxon>Arthropoda</taxon>
        <taxon>Hexapoda</taxon>
        <taxon>Insecta</taxon>
        <taxon>Pterygota</taxon>
        <taxon>Neoptera</taxon>
        <taxon>Endopterygota</taxon>
        <taxon>Lepidoptera</taxon>
        <taxon>Glossata</taxon>
        <taxon>Ditrysia</taxon>
        <taxon>Tineoidea</taxon>
        <taxon>Psychidae</taxon>
        <taxon>Oiketicinae</taxon>
        <taxon>Eumeta</taxon>
    </lineage>
</organism>
<accession>A0A4C1YYZ6</accession>
<evidence type="ECO:0000313" key="2">
    <source>
        <dbReference type="Proteomes" id="UP000299102"/>
    </source>
</evidence>
<proteinExistence type="predicted"/>
<protein>
    <submittedName>
        <fullName evidence="1">Uncharacterized protein</fullName>
    </submittedName>
</protein>